<dbReference type="EMBL" id="CP000249">
    <property type="protein sequence ID" value="ABD13680.1"/>
    <property type="molecule type" value="Genomic_DNA"/>
</dbReference>
<dbReference type="GO" id="GO:0004497">
    <property type="term" value="F:monooxygenase activity"/>
    <property type="evidence" value="ECO:0007669"/>
    <property type="project" value="InterPro"/>
</dbReference>
<accession>Q2J4W2</accession>
<dbReference type="PRINTS" id="PR00359">
    <property type="entry name" value="BP450"/>
</dbReference>
<organism evidence="2 3">
    <name type="scientific">Frankia casuarinae (strain DSM 45818 / CECT 9043 / HFP020203 / CcI3)</name>
    <dbReference type="NCBI Taxonomy" id="106370"/>
    <lineage>
        <taxon>Bacteria</taxon>
        <taxon>Bacillati</taxon>
        <taxon>Actinomycetota</taxon>
        <taxon>Actinomycetes</taxon>
        <taxon>Frankiales</taxon>
        <taxon>Frankiaceae</taxon>
        <taxon>Frankia</taxon>
    </lineage>
</organism>
<keyword evidence="3" id="KW-1185">Reference proteome</keyword>
<gene>
    <name evidence="2" type="ordered locus">Francci3_4334</name>
</gene>
<evidence type="ECO:0000313" key="2">
    <source>
        <dbReference type="EMBL" id="ABD13680.1"/>
    </source>
</evidence>
<dbReference type="GO" id="GO:0020037">
    <property type="term" value="F:heme binding"/>
    <property type="evidence" value="ECO:0007669"/>
    <property type="project" value="InterPro"/>
</dbReference>
<dbReference type="eggNOG" id="COG2124">
    <property type="taxonomic scope" value="Bacteria"/>
</dbReference>
<dbReference type="OrthoDB" id="4133219at2"/>
<dbReference type="SUPFAM" id="SSF48264">
    <property type="entry name" value="Cytochrome P450"/>
    <property type="match status" value="1"/>
</dbReference>
<comment type="similarity">
    <text evidence="1">Belongs to the cytochrome P450 family.</text>
</comment>
<dbReference type="HOGENOM" id="CLU_033716_1_2_11"/>
<dbReference type="GO" id="GO:0005506">
    <property type="term" value="F:iron ion binding"/>
    <property type="evidence" value="ECO:0007669"/>
    <property type="project" value="InterPro"/>
</dbReference>
<dbReference type="GO" id="GO:0016705">
    <property type="term" value="F:oxidoreductase activity, acting on paired donors, with incorporation or reduction of molecular oxygen"/>
    <property type="evidence" value="ECO:0007669"/>
    <property type="project" value="InterPro"/>
</dbReference>
<reference evidence="2 3" key="1">
    <citation type="journal article" date="2007" name="Genome Res.">
        <title>Genome characteristics of facultatively symbiotic Frankia sp. strains reflect host range and host plant biogeography.</title>
        <authorList>
            <person name="Normand P."/>
            <person name="Lapierre P."/>
            <person name="Tisa L.S."/>
            <person name="Gogarten J.P."/>
            <person name="Alloisio N."/>
            <person name="Bagnarol E."/>
            <person name="Bassi C.A."/>
            <person name="Berry A.M."/>
            <person name="Bickhart D.M."/>
            <person name="Choisne N."/>
            <person name="Couloux A."/>
            <person name="Cournoyer B."/>
            <person name="Cruveiller S."/>
            <person name="Daubin V."/>
            <person name="Demange N."/>
            <person name="Francino M.P."/>
            <person name="Goltsman E."/>
            <person name="Huang Y."/>
            <person name="Kopp O.R."/>
            <person name="Labarre L."/>
            <person name="Lapidus A."/>
            <person name="Lavire C."/>
            <person name="Marechal J."/>
            <person name="Martinez M."/>
            <person name="Mastronunzio J.E."/>
            <person name="Mullin B.C."/>
            <person name="Niemann J."/>
            <person name="Pujic P."/>
            <person name="Rawnsley T."/>
            <person name="Rouy Z."/>
            <person name="Schenowitz C."/>
            <person name="Sellstedt A."/>
            <person name="Tavares F."/>
            <person name="Tomkins J.P."/>
            <person name="Vallenet D."/>
            <person name="Valverde C."/>
            <person name="Wall L.G."/>
            <person name="Wang Y."/>
            <person name="Medigue C."/>
            <person name="Benson D.R."/>
        </authorList>
    </citation>
    <scope>NUCLEOTIDE SEQUENCE [LARGE SCALE GENOMIC DNA]</scope>
    <source>
        <strain evidence="3">DSM 45818 / CECT 9043 / CcI3</strain>
    </source>
</reference>
<dbReference type="CDD" id="cd20623">
    <property type="entry name" value="CYP_unk"/>
    <property type="match status" value="1"/>
</dbReference>
<sequence>MSTPIPEAGAESGAAIPPPGCPAHAAFAQDAVRTALYGPEAQHDPGAVYEKLRAEHGGIAPVELEGGVPAWLVLGYRENMEVARTPSRFTRDARLWRDWNEGRIAADDPLLPLIGWRPDVVSYDGEEHARLRAAVNECLTRFDRHGTRRHVQRYANQLIDGFVEDGRADLVTQFAVYLPMLVLSRLVGLSEGYGRKLVEAIVGMVSGGEDAYAHNQYIIGTLRSLTEERRRAPAHDLASWFVQHPSGLNDEEVLNHLRLVIVLGYEATANLVSNTLRMVLTDPRFRASLAGGLMTLPDAVEQMLWDDPPLLVCPARFATHDMHFADKEIREGDMLLLGIAAGNADPEIRPDLGAPMHGNRSHLAFSRGPHECSGQEIARAITDTGVDVLLNRLPDLHLTVPEEQLTWTASTWSRHLDALPVKFAPQCRPVPQSAPAAPAFSAPVVEPSAAKDALAAVAEADAQARADTRRGFWASLGGMFRGRR</sequence>
<dbReference type="AlphaFoldDB" id="Q2J4W2"/>
<dbReference type="InterPro" id="IPR036396">
    <property type="entry name" value="Cyt_P450_sf"/>
</dbReference>
<accession>A0A1X1PX60</accession>
<evidence type="ECO:0000256" key="1">
    <source>
        <dbReference type="ARBA" id="ARBA00010617"/>
    </source>
</evidence>
<proteinExistence type="inferred from homology"/>
<dbReference type="RefSeq" id="WP_011438688.1">
    <property type="nucleotide sequence ID" value="NC_007777.1"/>
</dbReference>
<name>Q2J4W2_FRACC</name>
<dbReference type="STRING" id="106370.Francci3_4334"/>
<dbReference type="KEGG" id="fra:Francci3_4334"/>
<evidence type="ECO:0000313" key="3">
    <source>
        <dbReference type="Proteomes" id="UP000001937"/>
    </source>
</evidence>
<dbReference type="PANTHER" id="PTHR46696">
    <property type="entry name" value="P450, PUTATIVE (EUROFUNG)-RELATED"/>
    <property type="match status" value="1"/>
</dbReference>
<dbReference type="InterPro" id="IPR002397">
    <property type="entry name" value="Cyt_P450_B"/>
</dbReference>
<dbReference type="PANTHER" id="PTHR46696:SF1">
    <property type="entry name" value="CYTOCHROME P450 YJIB-RELATED"/>
    <property type="match status" value="1"/>
</dbReference>
<dbReference type="Proteomes" id="UP000001937">
    <property type="component" value="Chromosome"/>
</dbReference>
<dbReference type="Gene3D" id="1.10.630.10">
    <property type="entry name" value="Cytochrome P450"/>
    <property type="match status" value="1"/>
</dbReference>
<protein>
    <submittedName>
        <fullName evidence="2">Cytochrome P450</fullName>
    </submittedName>
</protein>